<evidence type="ECO:0000313" key="3">
    <source>
        <dbReference type="Proteomes" id="UP000887229"/>
    </source>
</evidence>
<evidence type="ECO:0000313" key="2">
    <source>
        <dbReference type="EMBL" id="KAG9257948.1"/>
    </source>
</evidence>
<keyword evidence="1" id="KW-1133">Transmembrane helix</keyword>
<evidence type="ECO:0000256" key="1">
    <source>
        <dbReference type="SAM" id="Phobius"/>
    </source>
</evidence>
<keyword evidence="1" id="KW-0812">Transmembrane</keyword>
<gene>
    <name evidence="2" type="ORF">F5Z01DRAFT_644671</name>
</gene>
<comment type="caution">
    <text evidence="2">The sequence shown here is derived from an EMBL/GenBank/DDBJ whole genome shotgun (WGS) entry which is preliminary data.</text>
</comment>
<keyword evidence="1" id="KW-0472">Membrane</keyword>
<proteinExistence type="predicted"/>
<keyword evidence="3" id="KW-1185">Reference proteome</keyword>
<name>A0A9P7ZT98_9HYPO</name>
<sequence>MMQRPMCPAPSHSSALVIYMFVALARFVLMALIESFIQLICWEKQLMARRAIPACASSLLVRYYHTLLRRTTPYSQCMCFVSQRTDSYSSPLIEQR</sequence>
<accession>A0A9P7ZT98</accession>
<dbReference type="EMBL" id="MU251244">
    <property type="protein sequence ID" value="KAG9257948.1"/>
    <property type="molecule type" value="Genomic_DNA"/>
</dbReference>
<dbReference type="Proteomes" id="UP000887229">
    <property type="component" value="Unassembled WGS sequence"/>
</dbReference>
<organism evidence="2 3">
    <name type="scientific">Emericellopsis atlantica</name>
    <dbReference type="NCBI Taxonomy" id="2614577"/>
    <lineage>
        <taxon>Eukaryota</taxon>
        <taxon>Fungi</taxon>
        <taxon>Dikarya</taxon>
        <taxon>Ascomycota</taxon>
        <taxon>Pezizomycotina</taxon>
        <taxon>Sordariomycetes</taxon>
        <taxon>Hypocreomycetidae</taxon>
        <taxon>Hypocreales</taxon>
        <taxon>Bionectriaceae</taxon>
        <taxon>Emericellopsis</taxon>
    </lineage>
</organism>
<dbReference type="GeneID" id="70293697"/>
<reference evidence="2" key="1">
    <citation type="journal article" date="2021" name="IMA Fungus">
        <title>Genomic characterization of three marine fungi, including Emericellopsis atlantica sp. nov. with signatures of a generalist lifestyle and marine biomass degradation.</title>
        <authorList>
            <person name="Hagestad O.C."/>
            <person name="Hou L."/>
            <person name="Andersen J.H."/>
            <person name="Hansen E.H."/>
            <person name="Altermark B."/>
            <person name="Li C."/>
            <person name="Kuhnert E."/>
            <person name="Cox R.J."/>
            <person name="Crous P.W."/>
            <person name="Spatafora J.W."/>
            <person name="Lail K."/>
            <person name="Amirebrahimi M."/>
            <person name="Lipzen A."/>
            <person name="Pangilinan J."/>
            <person name="Andreopoulos W."/>
            <person name="Hayes R.D."/>
            <person name="Ng V."/>
            <person name="Grigoriev I.V."/>
            <person name="Jackson S.A."/>
            <person name="Sutton T.D.S."/>
            <person name="Dobson A.D.W."/>
            <person name="Rama T."/>
        </authorList>
    </citation>
    <scope>NUCLEOTIDE SEQUENCE</scope>
    <source>
        <strain evidence="2">TS7</strain>
    </source>
</reference>
<protein>
    <submittedName>
        <fullName evidence="2">Uncharacterized protein</fullName>
    </submittedName>
</protein>
<dbReference type="RefSeq" id="XP_046121872.1">
    <property type="nucleotide sequence ID" value="XM_046262794.1"/>
</dbReference>
<dbReference type="AlphaFoldDB" id="A0A9P7ZT98"/>
<feature type="transmembrane region" description="Helical" evidence="1">
    <location>
        <begin position="16"/>
        <end position="42"/>
    </location>
</feature>